<gene>
    <name evidence="1" type="ORF">C7402_14723</name>
</gene>
<evidence type="ECO:0000313" key="2">
    <source>
        <dbReference type="Proteomes" id="UP000245712"/>
    </source>
</evidence>
<comment type="caution">
    <text evidence="1">The sequence shown here is derived from an EMBL/GenBank/DDBJ whole genome shotgun (WGS) entry which is preliminary data.</text>
</comment>
<reference evidence="1 2" key="1">
    <citation type="submission" date="2018-05" db="EMBL/GenBank/DDBJ databases">
        <title>Genomic Encyclopedia of Type Strains, Phase IV (KMG-V): Genome sequencing to study the core and pangenomes of soil and plant-associated prokaryotes.</title>
        <authorList>
            <person name="Whitman W."/>
        </authorList>
    </citation>
    <scope>NUCLEOTIDE SEQUENCE [LARGE SCALE GENOMIC DNA]</scope>
    <source>
        <strain evidence="1 2">SCZa-39</strain>
    </source>
</reference>
<dbReference type="Proteomes" id="UP000245712">
    <property type="component" value="Unassembled WGS sequence"/>
</dbReference>
<proteinExistence type="predicted"/>
<sequence>MQKGIQAQCAHAGTPVFAGGGPLFGFARCRFGMRCATGYLCADGVSVTVQVMPMASLTPSGTRSR</sequence>
<protein>
    <submittedName>
        <fullName evidence="1">Uncharacterized protein</fullName>
    </submittedName>
</protein>
<name>A0ABX5KA10_9BURK</name>
<accession>A0ABX5KA10</accession>
<keyword evidence="2" id="KW-1185">Reference proteome</keyword>
<dbReference type="EMBL" id="QEOB01000047">
    <property type="protein sequence ID" value="PVX60073.1"/>
    <property type="molecule type" value="Genomic_DNA"/>
</dbReference>
<evidence type="ECO:0000313" key="1">
    <source>
        <dbReference type="EMBL" id="PVX60073.1"/>
    </source>
</evidence>
<organism evidence="1 2">
    <name type="scientific">Paraburkholderia unamae</name>
    <dbReference type="NCBI Taxonomy" id="219649"/>
    <lineage>
        <taxon>Bacteria</taxon>
        <taxon>Pseudomonadati</taxon>
        <taxon>Pseudomonadota</taxon>
        <taxon>Betaproteobacteria</taxon>
        <taxon>Burkholderiales</taxon>
        <taxon>Burkholderiaceae</taxon>
        <taxon>Paraburkholderia</taxon>
    </lineage>
</organism>